<dbReference type="InterPro" id="IPR001173">
    <property type="entry name" value="Glyco_trans_2-like"/>
</dbReference>
<gene>
    <name evidence="2" type="ORF">SDC9_93915</name>
</gene>
<dbReference type="EMBL" id="VSSQ01011585">
    <property type="protein sequence ID" value="MPM47207.1"/>
    <property type="molecule type" value="Genomic_DNA"/>
</dbReference>
<organism evidence="2">
    <name type="scientific">bioreactor metagenome</name>
    <dbReference type="NCBI Taxonomy" id="1076179"/>
    <lineage>
        <taxon>unclassified sequences</taxon>
        <taxon>metagenomes</taxon>
        <taxon>ecological metagenomes</taxon>
    </lineage>
</organism>
<dbReference type="Pfam" id="PF00535">
    <property type="entry name" value="Glycos_transf_2"/>
    <property type="match status" value="1"/>
</dbReference>
<evidence type="ECO:0000313" key="2">
    <source>
        <dbReference type="EMBL" id="MPM47207.1"/>
    </source>
</evidence>
<dbReference type="InterPro" id="IPR029044">
    <property type="entry name" value="Nucleotide-diphossugar_trans"/>
</dbReference>
<name>A0A645A2A5_9ZZZZ</name>
<sequence length="404" mass="46852">MAEYAAKYPTLIRNISSTENVGISRTYKRCFQQATGKYVAVLEGDDYWKASDKLLRQMEFLQANPDCSMVFSRIAIIDEAGTRMELKRQQYIYRTKLTGYDFLADRFLNLIVNFSCCMFITKYMQQLPDILYSQRLSEIPLAFYLEQKGPVGYIPQIDSVYRKISTSVWHGGTNEQKFRSSFEIRKLTLHIADRKYKKLLFELIRKQYFFSPLAENLITEKDKEELASALISTEQTKASRLGIFLLDRAAEIDETHVERIYSEIEHSIDRVYVVCGEHLKEQELFGQIGAAVIPIRDGCKLPTLEQVVADYVPRDEVFLYDEVVSIQFLTKPQVMEIHARNGGMRERVNGSQNWFTFTAGRTAALMKASWGFYKKNGLKFTLRRIKDRLLRKRKSKGPASKMVD</sequence>
<dbReference type="SUPFAM" id="SSF53448">
    <property type="entry name" value="Nucleotide-diphospho-sugar transferases"/>
    <property type="match status" value="1"/>
</dbReference>
<dbReference type="AlphaFoldDB" id="A0A645A2A5"/>
<dbReference type="Gene3D" id="3.90.550.10">
    <property type="entry name" value="Spore Coat Polysaccharide Biosynthesis Protein SpsA, Chain A"/>
    <property type="match status" value="1"/>
</dbReference>
<feature type="domain" description="Glycosyltransferase 2-like" evidence="1">
    <location>
        <begin position="3"/>
        <end position="115"/>
    </location>
</feature>
<comment type="caution">
    <text evidence="2">The sequence shown here is derived from an EMBL/GenBank/DDBJ whole genome shotgun (WGS) entry which is preliminary data.</text>
</comment>
<proteinExistence type="predicted"/>
<evidence type="ECO:0000259" key="1">
    <source>
        <dbReference type="Pfam" id="PF00535"/>
    </source>
</evidence>
<reference evidence="2" key="1">
    <citation type="submission" date="2019-08" db="EMBL/GenBank/DDBJ databases">
        <authorList>
            <person name="Kucharzyk K."/>
            <person name="Murdoch R.W."/>
            <person name="Higgins S."/>
            <person name="Loffler F."/>
        </authorList>
    </citation>
    <scope>NUCLEOTIDE SEQUENCE</scope>
</reference>
<accession>A0A645A2A5</accession>
<protein>
    <recommendedName>
        <fullName evidence="1">Glycosyltransferase 2-like domain-containing protein</fullName>
    </recommendedName>
</protein>